<dbReference type="GO" id="GO:0009002">
    <property type="term" value="F:serine-type D-Ala-D-Ala carboxypeptidase activity"/>
    <property type="evidence" value="ECO:0007669"/>
    <property type="project" value="UniProtKB-EC"/>
</dbReference>
<dbReference type="GO" id="GO:0006508">
    <property type="term" value="P:proteolysis"/>
    <property type="evidence" value="ECO:0007669"/>
    <property type="project" value="InterPro"/>
</dbReference>
<dbReference type="EMBL" id="MLJW01000173">
    <property type="protein sequence ID" value="OIQ95121.1"/>
    <property type="molecule type" value="Genomic_DNA"/>
</dbReference>
<reference evidence="10" key="1">
    <citation type="submission" date="2016-10" db="EMBL/GenBank/DDBJ databases">
        <title>Sequence of Gallionella enrichment culture.</title>
        <authorList>
            <person name="Poehlein A."/>
            <person name="Muehling M."/>
            <person name="Daniel R."/>
        </authorList>
    </citation>
    <scope>NUCLEOTIDE SEQUENCE</scope>
</reference>
<dbReference type="Pfam" id="PF00768">
    <property type="entry name" value="Peptidase_S11"/>
    <property type="match status" value="1"/>
</dbReference>
<feature type="compositionally biased region" description="Basic and acidic residues" evidence="7">
    <location>
        <begin position="324"/>
        <end position="352"/>
    </location>
</feature>
<evidence type="ECO:0000256" key="1">
    <source>
        <dbReference type="ARBA" id="ARBA00007164"/>
    </source>
</evidence>
<comment type="similarity">
    <text evidence="1">Belongs to the peptidase S11 family.</text>
</comment>
<evidence type="ECO:0000256" key="4">
    <source>
        <dbReference type="ARBA" id="ARBA00022960"/>
    </source>
</evidence>
<feature type="domain" description="SPOR" evidence="9">
    <location>
        <begin position="365"/>
        <end position="442"/>
    </location>
</feature>
<keyword evidence="10" id="KW-0121">Carboxypeptidase</keyword>
<dbReference type="Gene3D" id="3.40.710.10">
    <property type="entry name" value="DD-peptidase/beta-lactamase superfamily"/>
    <property type="match status" value="1"/>
</dbReference>
<evidence type="ECO:0000313" key="10">
    <source>
        <dbReference type="EMBL" id="OIQ95121.1"/>
    </source>
</evidence>
<dbReference type="AlphaFoldDB" id="A0A1J5RH74"/>
<evidence type="ECO:0000256" key="2">
    <source>
        <dbReference type="ARBA" id="ARBA00022729"/>
    </source>
</evidence>
<feature type="region of interest" description="Disordered" evidence="7">
    <location>
        <begin position="289"/>
        <end position="367"/>
    </location>
</feature>
<dbReference type="InterPro" id="IPR012338">
    <property type="entry name" value="Beta-lactam/transpept-like"/>
</dbReference>
<dbReference type="PRINTS" id="PR00725">
    <property type="entry name" value="DADACBPTASE1"/>
</dbReference>
<keyword evidence="6" id="KW-0961">Cell wall biogenesis/degradation</keyword>
<dbReference type="InterPro" id="IPR001967">
    <property type="entry name" value="Peptidase_S11_N"/>
</dbReference>
<evidence type="ECO:0000256" key="3">
    <source>
        <dbReference type="ARBA" id="ARBA00022801"/>
    </source>
</evidence>
<keyword evidence="5" id="KW-0573">Peptidoglycan synthesis</keyword>
<comment type="caution">
    <text evidence="10">The sequence shown here is derived from an EMBL/GenBank/DDBJ whole genome shotgun (WGS) entry which is preliminary data.</text>
</comment>
<keyword evidence="3 10" id="KW-0378">Hydrolase</keyword>
<dbReference type="GO" id="GO:0008360">
    <property type="term" value="P:regulation of cell shape"/>
    <property type="evidence" value="ECO:0007669"/>
    <property type="project" value="UniProtKB-KW"/>
</dbReference>
<evidence type="ECO:0000259" key="9">
    <source>
        <dbReference type="Pfam" id="PF05036"/>
    </source>
</evidence>
<dbReference type="PANTHER" id="PTHR21581:SF6">
    <property type="entry name" value="TRAFFICKING PROTEIN PARTICLE COMPLEX SUBUNIT 12"/>
    <property type="match status" value="1"/>
</dbReference>
<evidence type="ECO:0000259" key="8">
    <source>
        <dbReference type="Pfam" id="PF00768"/>
    </source>
</evidence>
<dbReference type="SUPFAM" id="SSF56601">
    <property type="entry name" value="beta-lactamase/transpeptidase-like"/>
    <property type="match status" value="1"/>
</dbReference>
<dbReference type="GO" id="GO:0042834">
    <property type="term" value="F:peptidoglycan binding"/>
    <property type="evidence" value="ECO:0007669"/>
    <property type="project" value="InterPro"/>
</dbReference>
<keyword evidence="2" id="KW-0732">Signal</keyword>
<keyword evidence="4" id="KW-0133">Cell shape</keyword>
<dbReference type="Pfam" id="PF05036">
    <property type="entry name" value="SPOR"/>
    <property type="match status" value="1"/>
</dbReference>
<proteinExistence type="inferred from homology"/>
<feature type="compositionally biased region" description="Acidic residues" evidence="7">
    <location>
        <begin position="356"/>
        <end position="365"/>
    </location>
</feature>
<protein>
    <submittedName>
        <fullName evidence="10">D-alanyl-D-alanine carboxypeptidase DacF</fullName>
        <ecNumber evidence="10">3.4.16.4</ecNumber>
    </submittedName>
</protein>
<dbReference type="InterPro" id="IPR007730">
    <property type="entry name" value="SPOR-like_dom"/>
</dbReference>
<dbReference type="InterPro" id="IPR018044">
    <property type="entry name" value="Peptidase_S11"/>
</dbReference>
<dbReference type="GO" id="GO:0009252">
    <property type="term" value="P:peptidoglycan biosynthetic process"/>
    <property type="evidence" value="ECO:0007669"/>
    <property type="project" value="UniProtKB-KW"/>
</dbReference>
<dbReference type="GO" id="GO:0071555">
    <property type="term" value="P:cell wall organization"/>
    <property type="evidence" value="ECO:0007669"/>
    <property type="project" value="UniProtKB-KW"/>
</dbReference>
<name>A0A1J5RH74_9ZZZZ</name>
<keyword evidence="10" id="KW-0645">Protease</keyword>
<organism evidence="10">
    <name type="scientific">mine drainage metagenome</name>
    <dbReference type="NCBI Taxonomy" id="410659"/>
    <lineage>
        <taxon>unclassified sequences</taxon>
        <taxon>metagenomes</taxon>
        <taxon>ecological metagenomes</taxon>
    </lineage>
</organism>
<evidence type="ECO:0000256" key="5">
    <source>
        <dbReference type="ARBA" id="ARBA00022984"/>
    </source>
</evidence>
<evidence type="ECO:0000256" key="6">
    <source>
        <dbReference type="ARBA" id="ARBA00023316"/>
    </source>
</evidence>
<accession>A0A1J5RH74</accession>
<sequence length="447" mass="48763">MTVRFPLFPQIGALLRRLSSALPLLGGLLALGLAAAPAQAFTPRHASMVVDADTGRVLQASNADQRDHPASLTKIMTLYLLFDALESGKVHLYDRIPISRHAAAQAPSHLGLPPGDSLPVQDAILAICTKSANDIAVAVAEYLGGSEPAFSAMMTRKARELGMRQSNFVNASGLPNRNQWSSAHDMVILARAMLRDHARYYHYFSTREFTYNGQTMRNHNHLMDHYEGMDGMKTGYIATSGFNLVASVRRNGHRLIGVVFGGSTARERDHHMAQLLDAAFVRDTGNTGVAMDAMPAQPGANDEAAAEPPAAPAPQLARHHRHTRAEARAEARARHLREARARAKARREREEQQAQAEDDSSDTEDGWGIQVGAFSQHVRAQKAARQAVHQLGHLVADGDISIAHSRSRHGSIYRARVISLPKATARAACRRLAHKHMSCSVIEVASR</sequence>
<dbReference type="EC" id="3.4.16.4" evidence="10"/>
<dbReference type="PANTHER" id="PTHR21581">
    <property type="entry name" value="D-ALANYL-D-ALANINE CARBOXYPEPTIDASE"/>
    <property type="match status" value="1"/>
</dbReference>
<feature type="domain" description="Peptidase S11 D-alanyl-D-alanine carboxypeptidase A N-terminal" evidence="8">
    <location>
        <begin position="46"/>
        <end position="263"/>
    </location>
</feature>
<evidence type="ECO:0000256" key="7">
    <source>
        <dbReference type="SAM" id="MobiDB-lite"/>
    </source>
</evidence>
<gene>
    <name evidence="10" type="primary">dacF_4</name>
    <name evidence="10" type="ORF">GALL_229290</name>
</gene>